<feature type="region of interest" description="Disordered" evidence="1">
    <location>
        <begin position="606"/>
        <end position="625"/>
    </location>
</feature>
<dbReference type="AlphaFoldDB" id="A0A9P5VK05"/>
<dbReference type="InterPro" id="IPR032675">
    <property type="entry name" value="LRR_dom_sf"/>
</dbReference>
<comment type="caution">
    <text evidence="2">The sequence shown here is derived from an EMBL/GenBank/DDBJ whole genome shotgun (WGS) entry which is preliminary data.</text>
</comment>
<reference evidence="2" key="1">
    <citation type="journal article" date="2020" name="Fungal Divers.">
        <title>Resolving the Mortierellaceae phylogeny through synthesis of multi-gene phylogenetics and phylogenomics.</title>
        <authorList>
            <person name="Vandepol N."/>
            <person name="Liber J."/>
            <person name="Desiro A."/>
            <person name="Na H."/>
            <person name="Kennedy M."/>
            <person name="Barry K."/>
            <person name="Grigoriev I.V."/>
            <person name="Miller A.N."/>
            <person name="O'Donnell K."/>
            <person name="Stajich J.E."/>
            <person name="Bonito G."/>
        </authorList>
    </citation>
    <scope>NUCLEOTIDE SEQUENCE</scope>
    <source>
        <strain evidence="2">NVP1</strain>
    </source>
</reference>
<evidence type="ECO:0000313" key="2">
    <source>
        <dbReference type="EMBL" id="KAF9328433.1"/>
    </source>
</evidence>
<organism evidence="2 3">
    <name type="scientific">Podila minutissima</name>
    <dbReference type="NCBI Taxonomy" id="64525"/>
    <lineage>
        <taxon>Eukaryota</taxon>
        <taxon>Fungi</taxon>
        <taxon>Fungi incertae sedis</taxon>
        <taxon>Mucoromycota</taxon>
        <taxon>Mortierellomycotina</taxon>
        <taxon>Mortierellomycetes</taxon>
        <taxon>Mortierellales</taxon>
        <taxon>Mortierellaceae</taxon>
        <taxon>Podila</taxon>
    </lineage>
</organism>
<dbReference type="Proteomes" id="UP000696485">
    <property type="component" value="Unassembled WGS sequence"/>
</dbReference>
<dbReference type="Gene3D" id="3.80.10.10">
    <property type="entry name" value="Ribonuclease Inhibitor"/>
    <property type="match status" value="1"/>
</dbReference>
<dbReference type="SUPFAM" id="SSF52047">
    <property type="entry name" value="RNI-like"/>
    <property type="match status" value="2"/>
</dbReference>
<proteinExistence type="predicted"/>
<dbReference type="EMBL" id="JAAAUY010000564">
    <property type="protein sequence ID" value="KAF9328433.1"/>
    <property type="molecule type" value="Genomic_DNA"/>
</dbReference>
<evidence type="ECO:0000256" key="1">
    <source>
        <dbReference type="SAM" id="MobiDB-lite"/>
    </source>
</evidence>
<name>A0A9P5VK05_9FUNG</name>
<accession>A0A9P5VK05</accession>
<protein>
    <submittedName>
        <fullName evidence="2">Uncharacterized protein</fullName>
    </submittedName>
</protein>
<gene>
    <name evidence="2" type="ORF">BG006_008370</name>
</gene>
<keyword evidence="3" id="KW-1185">Reference proteome</keyword>
<sequence length="625" mass="70724">MLPPIAKYLSIGDITTCVQVSRAFEAHFTPLLWHTVRLEQLQLVCRGVRSINGCPHKCALPNVIWHASSVKVLHLEAGTFVHGLNRLQKALLLECTNVENLEVEALEDDEGEISKELEGEAWAILAKFVKSNRQLRSVHHHTSLRYCNEAWVEALATLPVLEEIHVDNLIISSQQLARLLRVIPADAASINSITLCHLRIIGQSPCLQSIAPLNTFPVTRLSLNRLQEFDWNNYVELIRRCPNLISLNFYFLEPSKTRQRKFRVIDFSSRVLSRLQKLRELGLRSVVTNSAGEDTSTLLDEHFPGILRALPSKVVKLRLPDSGFSTNAFKTLQSEQHFKTIQELNFDKCDSFTSTMALDCLESCAELVKFVAPEVLMPEVLQRKDKPWRCTQMKHLQVWFHGMARIAGSRPCNNNTGANGATVRGSIDGCDKDRIPTGSDEHDALYKQLGKLTRLEYLDLGNLNVQSSFDQYQPECYRDFAGVDTPEPYNERGYQGWNGEYFPCTHFRDFAAYYIRFGQLRLGQGIGLQGLKGLKRLRFLGLENLGIKLARWDAKWMHDHWPALEVLKGSLHCESGKSVRRFALALGLCLEDEEDPTIAACLLEESEDELSDCGEEDSSDNESSE</sequence>
<evidence type="ECO:0000313" key="3">
    <source>
        <dbReference type="Proteomes" id="UP000696485"/>
    </source>
</evidence>